<feature type="domain" description="Peptidase S9 prolyl oligopeptidase catalytic" evidence="2">
    <location>
        <begin position="380"/>
        <end position="591"/>
    </location>
</feature>
<evidence type="ECO:0000313" key="3">
    <source>
        <dbReference type="EMBL" id="KAA8884773.1"/>
    </source>
</evidence>
<evidence type="ECO:0000313" key="4">
    <source>
        <dbReference type="Proteomes" id="UP000323876"/>
    </source>
</evidence>
<dbReference type="GO" id="GO:0006508">
    <property type="term" value="P:proteolysis"/>
    <property type="evidence" value="ECO:0007669"/>
    <property type="project" value="InterPro"/>
</dbReference>
<keyword evidence="4" id="KW-1185">Reference proteome</keyword>
<dbReference type="PANTHER" id="PTHR42776">
    <property type="entry name" value="SERINE PEPTIDASE S9 FAMILY MEMBER"/>
    <property type="match status" value="1"/>
</dbReference>
<dbReference type="InterPro" id="IPR029058">
    <property type="entry name" value="AB_hydrolase_fold"/>
</dbReference>
<dbReference type="Gene3D" id="3.40.50.1820">
    <property type="entry name" value="alpha/beta hydrolase"/>
    <property type="match status" value="1"/>
</dbReference>
<dbReference type="InterPro" id="IPR001375">
    <property type="entry name" value="Peptidase_S9_cat"/>
</dbReference>
<dbReference type="Pfam" id="PF00326">
    <property type="entry name" value="Peptidase_S9"/>
    <property type="match status" value="1"/>
</dbReference>
<protein>
    <submittedName>
        <fullName evidence="3">S9 family peptidase</fullName>
    </submittedName>
</protein>
<name>A0A5N0E755_9NOCA</name>
<keyword evidence="1" id="KW-0378">Hydrolase</keyword>
<evidence type="ECO:0000256" key="1">
    <source>
        <dbReference type="ARBA" id="ARBA00022801"/>
    </source>
</evidence>
<gene>
    <name evidence="3" type="ORF">F3087_32935</name>
</gene>
<dbReference type="AlphaFoldDB" id="A0A5N0E755"/>
<sequence length="627" mass="69504">MSVGELNGPPTMSPDGSRIAWLSSGHAAPRLVLFDVARRRVEARVAGAPDRVRAFSWTHLPGIGLAVADASGSEEWSLHRLCDGEWTVAARDSGAQLRIAGLSARRPAELLLATNARDPEHHDYEVLDLRTGERTGVLRNTGYAACYFDEDFRPRLIETVNQDGSRDLWHDRAARRLFLRIPHEAALITRFSHFSADGELAYFLLPEGDTGTRLVALRCRAGAPASHERTVFSVERADVLRVLAEPSTGCPEYLEVQRFRRRMVALAPHLERPLRALRRRLGTEPVLLERQLGDRYWLLARHRADADAEYFGYQPAVDELWPLMQARPARRRARIFCRAVDVPLRTGERAITYLSGPRDGDRAKPTVLLVHGGPWRRTGWEFDSRRSWLAEQGFLVLEPNFRGSIGFGAGWVNAADGQWGATMQDDLEDTLDWAIRRGYADPARIALVGGSYGGYAVLQLAATSTRAFRCVVALSPLTDLVDFVTNLPAAWRTAAPMVRRRIGDPGLSEQRRRLARHSPVGNAATVRCPVLLVHGANDARVPVEMSSRMFLALARSGRDATLALFPDEGHEIVGAENQRARDELIAGFLAGQRGGTDDRPNRPGSTSMRLLRTPNAAATLEQQEAPC</sequence>
<dbReference type="GO" id="GO:0004252">
    <property type="term" value="F:serine-type endopeptidase activity"/>
    <property type="evidence" value="ECO:0007669"/>
    <property type="project" value="TreeGrafter"/>
</dbReference>
<proteinExistence type="predicted"/>
<dbReference type="SUPFAM" id="SSF53474">
    <property type="entry name" value="alpha/beta-Hydrolases"/>
    <property type="match status" value="1"/>
</dbReference>
<dbReference type="Proteomes" id="UP000323876">
    <property type="component" value="Unassembled WGS sequence"/>
</dbReference>
<organism evidence="3 4">
    <name type="scientific">Nocardia colli</name>
    <dbReference type="NCBI Taxonomy" id="2545717"/>
    <lineage>
        <taxon>Bacteria</taxon>
        <taxon>Bacillati</taxon>
        <taxon>Actinomycetota</taxon>
        <taxon>Actinomycetes</taxon>
        <taxon>Mycobacteriales</taxon>
        <taxon>Nocardiaceae</taxon>
        <taxon>Nocardia</taxon>
    </lineage>
</organism>
<reference evidence="3 4" key="1">
    <citation type="submission" date="2019-09" db="EMBL/GenBank/DDBJ databases">
        <authorList>
            <person name="Wang X."/>
        </authorList>
    </citation>
    <scope>NUCLEOTIDE SEQUENCE [LARGE SCALE GENOMIC DNA]</scope>
    <source>
        <strain evidence="3 4">CICC 11023</strain>
    </source>
</reference>
<accession>A0A5N0E755</accession>
<dbReference type="PANTHER" id="PTHR42776:SF27">
    <property type="entry name" value="DIPEPTIDYL PEPTIDASE FAMILY MEMBER 6"/>
    <property type="match status" value="1"/>
</dbReference>
<dbReference type="SUPFAM" id="SSF82171">
    <property type="entry name" value="DPP6 N-terminal domain-like"/>
    <property type="match status" value="1"/>
</dbReference>
<dbReference type="RefSeq" id="WP_150405992.1">
    <property type="nucleotide sequence ID" value="NZ_VXLC01000018.1"/>
</dbReference>
<comment type="caution">
    <text evidence="3">The sequence shown here is derived from an EMBL/GenBank/DDBJ whole genome shotgun (WGS) entry which is preliminary data.</text>
</comment>
<evidence type="ECO:0000259" key="2">
    <source>
        <dbReference type="Pfam" id="PF00326"/>
    </source>
</evidence>
<dbReference type="EMBL" id="VXLC01000018">
    <property type="protein sequence ID" value="KAA8884773.1"/>
    <property type="molecule type" value="Genomic_DNA"/>
</dbReference>
<dbReference type="OrthoDB" id="128799at2"/>